<dbReference type="InterPro" id="IPR015507">
    <property type="entry name" value="rRNA-MeTfrase_E"/>
</dbReference>
<organism evidence="14 15">
    <name type="scientific">Sulfurimicrobium lacus</name>
    <dbReference type="NCBI Taxonomy" id="2715678"/>
    <lineage>
        <taxon>Bacteria</taxon>
        <taxon>Pseudomonadati</taxon>
        <taxon>Pseudomonadota</taxon>
        <taxon>Betaproteobacteria</taxon>
        <taxon>Nitrosomonadales</taxon>
        <taxon>Sulfuricellaceae</taxon>
        <taxon>Sulfurimicrobium</taxon>
    </lineage>
</organism>
<evidence type="ECO:0000256" key="7">
    <source>
        <dbReference type="ARBA" id="ARBA00041129"/>
    </source>
</evidence>
<evidence type="ECO:0000256" key="3">
    <source>
        <dbReference type="ARBA" id="ARBA00022679"/>
    </source>
</evidence>
<feature type="active site" description="Proton acceptor" evidence="11 12">
    <location>
        <position position="156"/>
    </location>
</feature>
<dbReference type="InterPro" id="IPR029063">
    <property type="entry name" value="SAM-dependent_MTases_sf"/>
</dbReference>
<dbReference type="Pfam" id="PF01728">
    <property type="entry name" value="FtsJ"/>
    <property type="match status" value="1"/>
</dbReference>
<dbReference type="PANTHER" id="PTHR10920">
    <property type="entry name" value="RIBOSOMAL RNA METHYLTRANSFERASE"/>
    <property type="match status" value="1"/>
</dbReference>
<evidence type="ECO:0000256" key="6">
    <source>
        <dbReference type="ARBA" id="ARBA00038861"/>
    </source>
</evidence>
<dbReference type="SUPFAM" id="SSF53335">
    <property type="entry name" value="S-adenosyl-L-methionine-dependent methyltransferases"/>
    <property type="match status" value="1"/>
</dbReference>
<feature type="domain" description="Ribosomal RNA methyltransferase FtsJ" evidence="13">
    <location>
        <begin position="18"/>
        <end position="198"/>
    </location>
</feature>
<dbReference type="HAMAP" id="MF_01547">
    <property type="entry name" value="RNA_methyltr_E"/>
    <property type="match status" value="1"/>
</dbReference>
<protein>
    <recommendedName>
        <fullName evidence="7 11">Ribosomal RNA large subunit methyltransferase E</fullName>
        <ecNumber evidence="6 11">2.1.1.166</ecNumber>
    </recommendedName>
    <alternativeName>
        <fullName evidence="9 11">23S rRNA Um2552 methyltransferase</fullName>
    </alternativeName>
    <alternativeName>
        <fullName evidence="8 11">rRNA (uridine-2'-O-)-methyltransferase</fullName>
    </alternativeName>
</protein>
<keyword evidence="11" id="KW-0963">Cytoplasm</keyword>
<evidence type="ECO:0000256" key="1">
    <source>
        <dbReference type="ARBA" id="ARBA00022552"/>
    </source>
</evidence>
<dbReference type="FunFam" id="3.40.50.150:FF:000005">
    <property type="entry name" value="Ribosomal RNA large subunit methyltransferase E"/>
    <property type="match status" value="1"/>
</dbReference>
<dbReference type="Gene3D" id="3.40.50.150">
    <property type="entry name" value="Vaccinia Virus protein VP39"/>
    <property type="match status" value="1"/>
</dbReference>
<dbReference type="AlphaFoldDB" id="A0A6F8VH98"/>
<dbReference type="EC" id="2.1.1.166" evidence="6 11"/>
<reference evidence="15" key="1">
    <citation type="submission" date="2020-03" db="EMBL/GenBank/DDBJ databases">
        <title>Complete genome sequence of sulfur-oxidizing bacterium skT11.</title>
        <authorList>
            <person name="Kanda M."/>
            <person name="Kojima H."/>
            <person name="Fukui M."/>
        </authorList>
    </citation>
    <scope>NUCLEOTIDE SEQUENCE [LARGE SCALE GENOMIC DNA]</scope>
    <source>
        <strain evidence="15">skT11</strain>
    </source>
</reference>
<keyword evidence="15" id="KW-1185">Reference proteome</keyword>
<evidence type="ECO:0000256" key="8">
    <source>
        <dbReference type="ARBA" id="ARBA00041995"/>
    </source>
</evidence>
<evidence type="ECO:0000256" key="4">
    <source>
        <dbReference type="ARBA" id="ARBA00022691"/>
    </source>
</evidence>
<keyword evidence="4 11" id="KW-0949">S-adenosyl-L-methionine</keyword>
<evidence type="ECO:0000256" key="11">
    <source>
        <dbReference type="HAMAP-Rule" id="MF_01547"/>
    </source>
</evidence>
<dbReference type="PANTHER" id="PTHR10920:SF18">
    <property type="entry name" value="RRNA METHYLTRANSFERASE 2, MITOCHONDRIAL"/>
    <property type="match status" value="1"/>
</dbReference>
<feature type="binding site" evidence="11">
    <location>
        <position position="50"/>
    </location>
    <ligand>
        <name>S-adenosyl-L-methionine</name>
        <dbReference type="ChEBI" id="CHEBI:59789"/>
    </ligand>
</feature>
<name>A0A6F8VH98_9PROT</name>
<dbReference type="InterPro" id="IPR002877">
    <property type="entry name" value="RNA_MeTrfase_FtsJ_dom"/>
</dbReference>
<dbReference type="Proteomes" id="UP000502260">
    <property type="component" value="Chromosome"/>
</dbReference>
<evidence type="ECO:0000256" key="12">
    <source>
        <dbReference type="PIRSR" id="PIRSR005461-1"/>
    </source>
</evidence>
<evidence type="ECO:0000256" key="10">
    <source>
        <dbReference type="ARBA" id="ARBA00048970"/>
    </source>
</evidence>
<feature type="binding site" evidence="11">
    <location>
        <position position="116"/>
    </location>
    <ligand>
        <name>S-adenosyl-L-methionine</name>
        <dbReference type="ChEBI" id="CHEBI:59789"/>
    </ligand>
</feature>
<feature type="binding site" evidence="11">
    <location>
        <position position="52"/>
    </location>
    <ligand>
        <name>S-adenosyl-L-methionine</name>
        <dbReference type="ChEBI" id="CHEBI:59789"/>
    </ligand>
</feature>
<proteinExistence type="inferred from homology"/>
<dbReference type="EMBL" id="AP022853">
    <property type="protein sequence ID" value="BCB28322.1"/>
    <property type="molecule type" value="Genomic_DNA"/>
</dbReference>
<evidence type="ECO:0000256" key="2">
    <source>
        <dbReference type="ARBA" id="ARBA00022603"/>
    </source>
</evidence>
<sequence>MREHVNDPYVQLAKREGYRSRAAYKLMELDERDHLLKPGMTVVDLGAAPGGWTQVAAKKIGAGDPSRGGMLVAFDILPMDPVHGAVFIQGDFREDTALAQLEEALHGRDVDLVISDIAPNISGIGVSDQARSMHLAELALEFAAQHLKPGGVFVVKAFQGEGFDEYVREMRTHFAQVVVRKPKASRDRSTEVYMLGKGLQSGSK</sequence>
<evidence type="ECO:0000313" key="14">
    <source>
        <dbReference type="EMBL" id="BCB28322.1"/>
    </source>
</evidence>
<keyword evidence="2 11" id="KW-0489">Methyltransferase</keyword>
<feature type="binding site" evidence="11">
    <location>
        <position position="91"/>
    </location>
    <ligand>
        <name>S-adenosyl-L-methionine</name>
        <dbReference type="ChEBI" id="CHEBI:59789"/>
    </ligand>
</feature>
<evidence type="ECO:0000256" key="5">
    <source>
        <dbReference type="ARBA" id="ARBA00037569"/>
    </source>
</evidence>
<feature type="binding site" evidence="11">
    <location>
        <position position="75"/>
    </location>
    <ligand>
        <name>S-adenosyl-L-methionine</name>
        <dbReference type="ChEBI" id="CHEBI:59789"/>
    </ligand>
</feature>
<comment type="function">
    <text evidence="5 11">Specifically methylates the uridine in position 2552 of 23S rRNA at the 2'-O position of the ribose in the fully assembled 50S ribosomal subunit.</text>
</comment>
<dbReference type="GO" id="GO:0005737">
    <property type="term" value="C:cytoplasm"/>
    <property type="evidence" value="ECO:0007669"/>
    <property type="project" value="UniProtKB-SubCell"/>
</dbReference>
<evidence type="ECO:0000256" key="9">
    <source>
        <dbReference type="ARBA" id="ARBA00042745"/>
    </source>
</evidence>
<evidence type="ECO:0000259" key="13">
    <source>
        <dbReference type="Pfam" id="PF01728"/>
    </source>
</evidence>
<keyword evidence="1 11" id="KW-0698">rRNA processing</keyword>
<gene>
    <name evidence="11 14" type="primary">rlmE</name>
    <name evidence="11" type="synonym">ftsJ</name>
    <name evidence="11" type="synonym">rrmJ</name>
    <name evidence="14" type="ORF">SKTS_32080</name>
</gene>
<keyword evidence="3 11" id="KW-0808">Transferase</keyword>
<dbReference type="PIRSF" id="PIRSF005461">
    <property type="entry name" value="23S_rRNA_mtase"/>
    <property type="match status" value="1"/>
</dbReference>
<dbReference type="KEGG" id="slac:SKTS_32080"/>
<evidence type="ECO:0000313" key="15">
    <source>
        <dbReference type="Proteomes" id="UP000502260"/>
    </source>
</evidence>
<comment type="similarity">
    <text evidence="11">Belongs to the class I-like SAM-binding methyltransferase superfamily. RNA methyltransferase RlmE family.</text>
</comment>
<comment type="subcellular location">
    <subcellularLocation>
        <location evidence="11">Cytoplasm</location>
    </subcellularLocation>
</comment>
<comment type="catalytic activity">
    <reaction evidence="10 11">
        <text>uridine(2552) in 23S rRNA + S-adenosyl-L-methionine = 2'-O-methyluridine(2552) in 23S rRNA + S-adenosyl-L-homocysteine + H(+)</text>
        <dbReference type="Rhea" id="RHEA:42720"/>
        <dbReference type="Rhea" id="RHEA-COMP:10202"/>
        <dbReference type="Rhea" id="RHEA-COMP:10203"/>
        <dbReference type="ChEBI" id="CHEBI:15378"/>
        <dbReference type="ChEBI" id="CHEBI:57856"/>
        <dbReference type="ChEBI" id="CHEBI:59789"/>
        <dbReference type="ChEBI" id="CHEBI:65315"/>
        <dbReference type="ChEBI" id="CHEBI:74478"/>
        <dbReference type="EC" id="2.1.1.166"/>
    </reaction>
</comment>
<dbReference type="GO" id="GO:0008650">
    <property type="term" value="F:rRNA (uridine-2'-O-)-methyltransferase activity"/>
    <property type="evidence" value="ECO:0007669"/>
    <property type="project" value="UniProtKB-UniRule"/>
</dbReference>
<accession>A0A6F8VH98</accession>
<dbReference type="InterPro" id="IPR050082">
    <property type="entry name" value="RNA_methyltr_RlmE"/>
</dbReference>